<dbReference type="CDD" id="cd00371">
    <property type="entry name" value="HMA"/>
    <property type="match status" value="1"/>
</dbReference>
<dbReference type="Gene3D" id="3.30.70.100">
    <property type="match status" value="1"/>
</dbReference>
<dbReference type="RefSeq" id="WP_233393402.1">
    <property type="nucleotide sequence ID" value="NZ_JAJTWT010000006.1"/>
</dbReference>
<keyword evidence="1" id="KW-0479">Metal-binding</keyword>
<dbReference type="Pfam" id="PF00403">
    <property type="entry name" value="HMA"/>
    <property type="match status" value="1"/>
</dbReference>
<dbReference type="InterPro" id="IPR036163">
    <property type="entry name" value="HMA_dom_sf"/>
</dbReference>
<name>A0ABS8XGL0_9BURK</name>
<dbReference type="SUPFAM" id="SSF55008">
    <property type="entry name" value="HMA, heavy metal-associated domain"/>
    <property type="match status" value="1"/>
</dbReference>
<evidence type="ECO:0000313" key="3">
    <source>
        <dbReference type="EMBL" id="MCE4538883.1"/>
    </source>
</evidence>
<dbReference type="PROSITE" id="PS01047">
    <property type="entry name" value="HMA_1"/>
    <property type="match status" value="1"/>
</dbReference>
<comment type="caution">
    <text evidence="3">The sequence shown here is derived from an EMBL/GenBank/DDBJ whole genome shotgun (WGS) entry which is preliminary data.</text>
</comment>
<dbReference type="Proteomes" id="UP001201463">
    <property type="component" value="Unassembled WGS sequence"/>
</dbReference>
<evidence type="ECO:0000259" key="2">
    <source>
        <dbReference type="PROSITE" id="PS50846"/>
    </source>
</evidence>
<evidence type="ECO:0000313" key="4">
    <source>
        <dbReference type="Proteomes" id="UP001201463"/>
    </source>
</evidence>
<keyword evidence="4" id="KW-1185">Reference proteome</keyword>
<feature type="domain" description="HMA" evidence="2">
    <location>
        <begin position="1"/>
        <end position="64"/>
    </location>
</feature>
<sequence>MIVFEVPDMSCGHCVGAITEAVKTVDGAAKVQVDLVAHRVQVEPATADAAMLEAAIREAGYTPALA</sequence>
<evidence type="ECO:0000256" key="1">
    <source>
        <dbReference type="ARBA" id="ARBA00022723"/>
    </source>
</evidence>
<accession>A0ABS8XGL0</accession>
<dbReference type="InterPro" id="IPR017969">
    <property type="entry name" value="Heavy-metal-associated_CS"/>
</dbReference>
<protein>
    <submittedName>
        <fullName evidence="3">Heavy-metal-associated domain-containing protein</fullName>
    </submittedName>
</protein>
<organism evidence="3 4">
    <name type="scientific">Pelomonas caseinilytica</name>
    <dbReference type="NCBI Taxonomy" id="2906763"/>
    <lineage>
        <taxon>Bacteria</taxon>
        <taxon>Pseudomonadati</taxon>
        <taxon>Pseudomonadota</taxon>
        <taxon>Betaproteobacteria</taxon>
        <taxon>Burkholderiales</taxon>
        <taxon>Sphaerotilaceae</taxon>
        <taxon>Roseateles</taxon>
    </lineage>
</organism>
<gene>
    <name evidence="3" type="ORF">LXT12_16640</name>
</gene>
<proteinExistence type="predicted"/>
<reference evidence="3 4" key="1">
    <citation type="submission" date="2021-12" db="EMBL/GenBank/DDBJ databases">
        <title>Genome seq of p7.</title>
        <authorList>
            <person name="Seo T."/>
        </authorList>
    </citation>
    <scope>NUCLEOTIDE SEQUENCE [LARGE SCALE GENOMIC DNA]</scope>
    <source>
        <strain evidence="3 4">P7</strain>
    </source>
</reference>
<dbReference type="InterPro" id="IPR006121">
    <property type="entry name" value="HMA_dom"/>
</dbReference>
<dbReference type="EMBL" id="JAJTWT010000006">
    <property type="protein sequence ID" value="MCE4538883.1"/>
    <property type="molecule type" value="Genomic_DNA"/>
</dbReference>
<dbReference type="PROSITE" id="PS50846">
    <property type="entry name" value="HMA_2"/>
    <property type="match status" value="1"/>
</dbReference>